<dbReference type="RefSeq" id="XP_014681015.1">
    <property type="nucleotide sequence ID" value="XM_014825529.1"/>
</dbReference>
<dbReference type="InterPro" id="IPR011992">
    <property type="entry name" value="EF-hand-dom_pair"/>
</dbReference>
<gene>
    <name evidence="3" type="primary">LOC106820926</name>
</gene>
<sequence length="134" mass="15071">MTAQMQHEVEEYLEKHKVIELLNNLTAELIYSQPEDPKLHLVKQLQSLKASQTGEKPVPPCLFQGNHLRSLFGMLDSSGSGHISREQYREAMKTLGVSKFDEFPPGGEMDHIVIDTFVKAAKAGLEQAWETYAS</sequence>
<evidence type="ECO:0000313" key="3">
    <source>
        <dbReference type="RefSeq" id="XP_014681015.1"/>
    </source>
</evidence>
<feature type="domain" description="EF-hand" evidence="1">
    <location>
        <begin position="63"/>
        <end position="98"/>
    </location>
</feature>
<dbReference type="GeneID" id="106820926"/>
<dbReference type="PROSITE" id="PS50222">
    <property type="entry name" value="EF_HAND_2"/>
    <property type="match status" value="1"/>
</dbReference>
<protein>
    <submittedName>
        <fullName evidence="3">EF-hand calcium-binding domain-containing protein 10-like</fullName>
    </submittedName>
</protein>
<dbReference type="Gene3D" id="1.20.890.10">
    <property type="entry name" value="cAMP-dependent protein kinase regulatory subunit, dimerization-anchoring domain"/>
    <property type="match status" value="1"/>
</dbReference>
<dbReference type="CDD" id="cd22976">
    <property type="entry name" value="DD_EFCAB10"/>
    <property type="match status" value="1"/>
</dbReference>
<evidence type="ECO:0000259" key="1">
    <source>
        <dbReference type="PROSITE" id="PS50222"/>
    </source>
</evidence>
<dbReference type="PANTHER" id="PTHR21847">
    <property type="entry name" value="EF-HAND CALCIUM-BINDING DOMAIN-CONTAINING PROTEIN 10"/>
    <property type="match status" value="1"/>
</dbReference>
<accession>A0ABM1F994</accession>
<dbReference type="InterPro" id="IPR002048">
    <property type="entry name" value="EF_hand_dom"/>
</dbReference>
<dbReference type="Gene3D" id="1.10.238.10">
    <property type="entry name" value="EF-hand"/>
    <property type="match status" value="1"/>
</dbReference>
<dbReference type="Pfam" id="PF24548">
    <property type="entry name" value="EF_EFCAB10_C"/>
    <property type="match status" value="1"/>
</dbReference>
<dbReference type="PANTHER" id="PTHR21847:SF1">
    <property type="entry name" value="EF-HAND CALCIUM-BINDING DOMAIN-CONTAINING PROTEIN 10"/>
    <property type="match status" value="1"/>
</dbReference>
<dbReference type="SUPFAM" id="SSF47473">
    <property type="entry name" value="EF-hand"/>
    <property type="match status" value="1"/>
</dbReference>
<reference evidence="3" key="1">
    <citation type="submission" date="2025-08" db="UniProtKB">
        <authorList>
            <consortium name="RefSeq"/>
        </authorList>
    </citation>
    <scope>IDENTIFICATION</scope>
</reference>
<dbReference type="SUPFAM" id="SSF47391">
    <property type="entry name" value="Dimerization-anchoring domain of cAMP-dependent PK regulatory subunit"/>
    <property type="match status" value="1"/>
</dbReference>
<organism evidence="2 3">
    <name type="scientific">Priapulus caudatus</name>
    <name type="common">Priapulid worm</name>
    <dbReference type="NCBI Taxonomy" id="37621"/>
    <lineage>
        <taxon>Eukaryota</taxon>
        <taxon>Metazoa</taxon>
        <taxon>Ecdysozoa</taxon>
        <taxon>Scalidophora</taxon>
        <taxon>Priapulida</taxon>
        <taxon>Priapulimorpha</taxon>
        <taxon>Priapulimorphida</taxon>
        <taxon>Priapulidae</taxon>
        <taxon>Priapulus</taxon>
    </lineage>
</organism>
<dbReference type="InterPro" id="IPR049760">
    <property type="entry name" value="DD_EFCAB10"/>
</dbReference>
<proteinExistence type="predicted"/>
<evidence type="ECO:0000313" key="2">
    <source>
        <dbReference type="Proteomes" id="UP000695022"/>
    </source>
</evidence>
<dbReference type="InterPro" id="IPR039879">
    <property type="entry name" value="EFC10"/>
</dbReference>
<name>A0ABM1F994_PRICU</name>
<dbReference type="Proteomes" id="UP000695022">
    <property type="component" value="Unplaced"/>
</dbReference>
<keyword evidence="2" id="KW-1185">Reference proteome</keyword>
<dbReference type="InterPro" id="IPR056587">
    <property type="entry name" value="EF_EFCAB10_C"/>
</dbReference>